<dbReference type="Gene3D" id="3.20.20.370">
    <property type="entry name" value="Glycoside hydrolase/deacetylase"/>
    <property type="match status" value="1"/>
</dbReference>
<dbReference type="PANTHER" id="PTHR10587:SF137">
    <property type="entry name" value="4-DEOXY-4-FORMAMIDO-L-ARABINOSE-PHOSPHOUNDECAPRENOL DEFORMYLASE ARND-RELATED"/>
    <property type="match status" value="1"/>
</dbReference>
<organism evidence="2 3">
    <name type="scientific">Actinokineospora alba</name>
    <dbReference type="NCBI Taxonomy" id="504798"/>
    <lineage>
        <taxon>Bacteria</taxon>
        <taxon>Bacillati</taxon>
        <taxon>Actinomycetota</taxon>
        <taxon>Actinomycetes</taxon>
        <taxon>Pseudonocardiales</taxon>
        <taxon>Pseudonocardiaceae</taxon>
        <taxon>Actinokineospora</taxon>
    </lineage>
</organism>
<keyword evidence="3" id="KW-1185">Reference proteome</keyword>
<dbReference type="InterPro" id="IPR002509">
    <property type="entry name" value="NODB_dom"/>
</dbReference>
<dbReference type="AlphaFoldDB" id="A0A1H0PFL1"/>
<protein>
    <submittedName>
        <fullName evidence="2">Peptidoglycan/xylan/chitin deacetylase, PgdA/CDA1 family</fullName>
    </submittedName>
</protein>
<feature type="domain" description="NodB homology" evidence="1">
    <location>
        <begin position="45"/>
        <end position="234"/>
    </location>
</feature>
<evidence type="ECO:0000313" key="3">
    <source>
        <dbReference type="Proteomes" id="UP000199651"/>
    </source>
</evidence>
<name>A0A1H0PFL1_9PSEU</name>
<dbReference type="InterPro" id="IPR050248">
    <property type="entry name" value="Polysacc_deacetylase_ArnD"/>
</dbReference>
<sequence>MTSLGALTSGLAQRLSPRARTKVRQATDRLLTPIGSLRAARTSERMVALTYDDGPDPDGTPEVLEALAALGIHATFFILVERAERHPDLVRRVVAEGHEIALHGIDHARLTGLPASQVHRLIADGKRRLAAVSGTDIRLFRPAYGSQSLSTFAAARRAGLEVVVWGPTVSDWVDGSAREVARRALPQLHPGAIVLLHDGFEVPEGDDTPRPTFDRGEVTRELVAALGEQGYRAGSVAEVLTTGKPWRTAWFRP</sequence>
<evidence type="ECO:0000313" key="2">
    <source>
        <dbReference type="EMBL" id="SDP03847.1"/>
    </source>
</evidence>
<dbReference type="Proteomes" id="UP000199651">
    <property type="component" value="Unassembled WGS sequence"/>
</dbReference>
<dbReference type="Pfam" id="PF01522">
    <property type="entry name" value="Polysacc_deac_1"/>
    <property type="match status" value="1"/>
</dbReference>
<dbReference type="OrthoDB" id="9763050at2"/>
<dbReference type="GO" id="GO:0005975">
    <property type="term" value="P:carbohydrate metabolic process"/>
    <property type="evidence" value="ECO:0007669"/>
    <property type="project" value="InterPro"/>
</dbReference>
<dbReference type="RefSeq" id="WP_091375975.1">
    <property type="nucleotide sequence ID" value="NZ_FNDV01000006.1"/>
</dbReference>
<dbReference type="PROSITE" id="PS51677">
    <property type="entry name" value="NODB"/>
    <property type="match status" value="1"/>
</dbReference>
<dbReference type="GO" id="GO:0016810">
    <property type="term" value="F:hydrolase activity, acting on carbon-nitrogen (but not peptide) bonds"/>
    <property type="evidence" value="ECO:0007669"/>
    <property type="project" value="InterPro"/>
</dbReference>
<gene>
    <name evidence="2" type="ORF">SAMN05192558_10699</name>
</gene>
<dbReference type="CDD" id="cd10959">
    <property type="entry name" value="CE4_NodB_like_3"/>
    <property type="match status" value="1"/>
</dbReference>
<accession>A0A1H0PFL1</accession>
<proteinExistence type="predicted"/>
<dbReference type="InterPro" id="IPR011330">
    <property type="entry name" value="Glyco_hydro/deAcase_b/a-brl"/>
</dbReference>
<evidence type="ECO:0000259" key="1">
    <source>
        <dbReference type="PROSITE" id="PS51677"/>
    </source>
</evidence>
<dbReference type="STRING" id="504798.SAMN05421871_106353"/>
<reference evidence="3" key="1">
    <citation type="submission" date="2016-10" db="EMBL/GenBank/DDBJ databases">
        <authorList>
            <person name="Varghese N."/>
            <person name="Submissions S."/>
        </authorList>
    </citation>
    <scope>NUCLEOTIDE SEQUENCE [LARGE SCALE GENOMIC DNA]</scope>
    <source>
        <strain evidence="3">IBRC-M 10655</strain>
    </source>
</reference>
<dbReference type="EMBL" id="FNJB01000006">
    <property type="protein sequence ID" value="SDP03847.1"/>
    <property type="molecule type" value="Genomic_DNA"/>
</dbReference>
<dbReference type="PANTHER" id="PTHR10587">
    <property type="entry name" value="GLYCOSYL TRANSFERASE-RELATED"/>
    <property type="match status" value="1"/>
</dbReference>
<dbReference type="SUPFAM" id="SSF88713">
    <property type="entry name" value="Glycoside hydrolase/deacetylase"/>
    <property type="match status" value="1"/>
</dbReference>